<dbReference type="EMBL" id="KI925456">
    <property type="protein sequence ID" value="ETW84423.1"/>
    <property type="molecule type" value="Genomic_DNA"/>
</dbReference>
<reference evidence="6 7" key="1">
    <citation type="journal article" date="2012" name="New Phytol.">
        <title>Insight into trade-off between wood decay and parasitism from the genome of a fungal forest pathogen.</title>
        <authorList>
            <person name="Olson A."/>
            <person name="Aerts A."/>
            <person name="Asiegbu F."/>
            <person name="Belbahri L."/>
            <person name="Bouzid O."/>
            <person name="Broberg A."/>
            <person name="Canback B."/>
            <person name="Coutinho P.M."/>
            <person name="Cullen D."/>
            <person name="Dalman K."/>
            <person name="Deflorio G."/>
            <person name="van Diepen L.T."/>
            <person name="Dunand C."/>
            <person name="Duplessis S."/>
            <person name="Durling M."/>
            <person name="Gonthier P."/>
            <person name="Grimwood J."/>
            <person name="Fossdal C.G."/>
            <person name="Hansson D."/>
            <person name="Henrissat B."/>
            <person name="Hietala A."/>
            <person name="Himmelstrand K."/>
            <person name="Hoffmeister D."/>
            <person name="Hogberg N."/>
            <person name="James T.Y."/>
            <person name="Karlsson M."/>
            <person name="Kohler A."/>
            <person name="Kues U."/>
            <person name="Lee Y.H."/>
            <person name="Lin Y.C."/>
            <person name="Lind M."/>
            <person name="Lindquist E."/>
            <person name="Lombard V."/>
            <person name="Lucas S."/>
            <person name="Lunden K."/>
            <person name="Morin E."/>
            <person name="Murat C."/>
            <person name="Park J."/>
            <person name="Raffaello T."/>
            <person name="Rouze P."/>
            <person name="Salamov A."/>
            <person name="Schmutz J."/>
            <person name="Solheim H."/>
            <person name="Stahlberg J."/>
            <person name="Velez H."/>
            <person name="de Vries R.P."/>
            <person name="Wiebenga A."/>
            <person name="Woodward S."/>
            <person name="Yakovlev I."/>
            <person name="Garbelotto M."/>
            <person name="Martin F."/>
            <person name="Grigoriev I.V."/>
            <person name="Stenlid J."/>
        </authorList>
    </citation>
    <scope>NUCLEOTIDE SEQUENCE [LARGE SCALE GENOMIC DNA]</scope>
    <source>
        <strain evidence="6 7">TC 32-1</strain>
    </source>
</reference>
<dbReference type="InterPro" id="IPR000577">
    <property type="entry name" value="Carb_kinase_FGGY"/>
</dbReference>
<evidence type="ECO:0000256" key="3">
    <source>
        <dbReference type="ARBA" id="ARBA00022777"/>
    </source>
</evidence>
<gene>
    <name evidence="6" type="ORF">HETIRDRAFT_312202</name>
</gene>
<feature type="domain" description="Carbohydrate kinase FGGY N-terminal" evidence="4">
    <location>
        <begin position="6"/>
        <end position="272"/>
    </location>
</feature>
<dbReference type="STRING" id="747525.W4KF04"/>
<protein>
    <recommendedName>
        <fullName evidence="8">Carbohydrate kinase FGGY C-terminal domain-containing protein</fullName>
    </recommendedName>
</protein>
<dbReference type="InterPro" id="IPR043129">
    <property type="entry name" value="ATPase_NBD"/>
</dbReference>
<dbReference type="InterPro" id="IPR018484">
    <property type="entry name" value="FGGY_N"/>
</dbReference>
<dbReference type="PANTHER" id="PTHR43435">
    <property type="entry name" value="RIBULOKINASE"/>
    <property type="match status" value="1"/>
</dbReference>
<evidence type="ECO:0000256" key="1">
    <source>
        <dbReference type="ARBA" id="ARBA00009156"/>
    </source>
</evidence>
<comment type="similarity">
    <text evidence="1">Belongs to the FGGY kinase family.</text>
</comment>
<evidence type="ECO:0000313" key="6">
    <source>
        <dbReference type="EMBL" id="ETW84423.1"/>
    </source>
</evidence>
<evidence type="ECO:0000259" key="4">
    <source>
        <dbReference type="Pfam" id="PF00370"/>
    </source>
</evidence>
<proteinExistence type="inferred from homology"/>
<dbReference type="PIRSF" id="PIRSF000538">
    <property type="entry name" value="GlpK"/>
    <property type="match status" value="1"/>
</dbReference>
<dbReference type="SUPFAM" id="SSF53067">
    <property type="entry name" value="Actin-like ATPase domain"/>
    <property type="match status" value="2"/>
</dbReference>
<dbReference type="Gene3D" id="3.30.420.40">
    <property type="match status" value="1"/>
</dbReference>
<dbReference type="CDD" id="cd07782">
    <property type="entry name" value="ASKHA_NBD_FGGY_D-RBK"/>
    <property type="match status" value="1"/>
</dbReference>
<dbReference type="AlphaFoldDB" id="W4KF04"/>
<dbReference type="GeneID" id="20669933"/>
<dbReference type="GO" id="GO:0019150">
    <property type="term" value="F:D-ribulokinase activity"/>
    <property type="evidence" value="ECO:0007669"/>
    <property type="project" value="TreeGrafter"/>
</dbReference>
<evidence type="ECO:0000313" key="7">
    <source>
        <dbReference type="Proteomes" id="UP000030671"/>
    </source>
</evidence>
<dbReference type="GO" id="GO:0019321">
    <property type="term" value="P:pentose metabolic process"/>
    <property type="evidence" value="ECO:0007669"/>
    <property type="project" value="TreeGrafter"/>
</dbReference>
<keyword evidence="3" id="KW-0418">Kinase</keyword>
<dbReference type="KEGG" id="hir:HETIRDRAFT_312202"/>
<feature type="domain" description="Carbohydrate kinase FGGY C-terminal" evidence="5">
    <location>
        <begin position="297"/>
        <end position="509"/>
    </location>
</feature>
<dbReference type="eggNOG" id="KOG2517">
    <property type="taxonomic scope" value="Eukaryota"/>
</dbReference>
<dbReference type="NCBIfam" id="TIGR01315">
    <property type="entry name" value="5C_CHO_kinase"/>
    <property type="match status" value="1"/>
</dbReference>
<accession>W4KF04</accession>
<dbReference type="Gene3D" id="1.20.58.2240">
    <property type="match status" value="1"/>
</dbReference>
<dbReference type="PANTHER" id="PTHR43435:SF4">
    <property type="entry name" value="FGGY CARBOHYDRATE KINASE DOMAIN-CONTAINING PROTEIN"/>
    <property type="match status" value="1"/>
</dbReference>
<dbReference type="Pfam" id="PF00370">
    <property type="entry name" value="FGGY_N"/>
    <property type="match status" value="1"/>
</dbReference>
<name>W4KF04_HETIT</name>
<sequence>MPAQSYYIGIDVGTGSARAGLVKADGTIVASSTQDTITWRDPQDHRIFEQSTTDIWSGICTAVRAVLKESKVSPGDVKGLGFDATCSLAVSDLKGEPVTVTKGDRLGQPGERNIILWADHRAEKEAKLINSQHSIVLDYVGGVMSLEMEVPKILWLSKHMSPELFARCQFFDLPDFLTYRATGANTRSKCSVTCKCSYVPDKGWQTDFFERIGLASVPREGFRQMGANDGDVLTAGVPVGKGLSKQAAAELGLLEGTPVGSGVIDAYAGWLGTIAARHEENGKLSPSMPFEESGHRLAAVAGTSTCHIVQSREGVFVPGVWGPYKDPVFPGWWMNEGGQSSTGQLIDFVITTHPAYGELQERAAAQQKNIHQVLRETMDEIRDAEGAESWTEALKEMHFYPDLHGNRSPIADPRMRGALVGLTLDRSLQDLARKYALTLEAIALQTRHILDALNGAGHAVSAIYMSGSQAQNAALMRLFADACAVPVALPAAHAAAVVLGAAVLARFAAEHPKPMPQDEHNRKLWAIMVEMTPPATIVLPQAGPKEKRLLQAKYKIFRESIEIQKRWRHEMDEAAK</sequence>
<dbReference type="InterPro" id="IPR018485">
    <property type="entry name" value="FGGY_C"/>
</dbReference>
<dbReference type="Pfam" id="PF02782">
    <property type="entry name" value="FGGY_C"/>
    <property type="match status" value="1"/>
</dbReference>
<evidence type="ECO:0000259" key="5">
    <source>
        <dbReference type="Pfam" id="PF02782"/>
    </source>
</evidence>
<dbReference type="GO" id="GO:0005737">
    <property type="term" value="C:cytoplasm"/>
    <property type="evidence" value="ECO:0007669"/>
    <property type="project" value="TreeGrafter"/>
</dbReference>
<dbReference type="InterPro" id="IPR006003">
    <property type="entry name" value="FGGY_RbtK-like"/>
</dbReference>
<evidence type="ECO:0000256" key="2">
    <source>
        <dbReference type="ARBA" id="ARBA00022679"/>
    </source>
</evidence>
<organism evidence="6 7">
    <name type="scientific">Heterobasidion irregulare (strain TC 32-1)</name>
    <dbReference type="NCBI Taxonomy" id="747525"/>
    <lineage>
        <taxon>Eukaryota</taxon>
        <taxon>Fungi</taxon>
        <taxon>Dikarya</taxon>
        <taxon>Basidiomycota</taxon>
        <taxon>Agaricomycotina</taxon>
        <taxon>Agaricomycetes</taxon>
        <taxon>Russulales</taxon>
        <taxon>Bondarzewiaceae</taxon>
        <taxon>Heterobasidion</taxon>
        <taxon>Heterobasidion annosum species complex</taxon>
    </lineage>
</organism>
<dbReference type="HOGENOM" id="CLU_009281_10_1_1"/>
<dbReference type="OrthoDB" id="203824at2759"/>
<dbReference type="InParanoid" id="W4KF04"/>
<evidence type="ECO:0008006" key="8">
    <source>
        <dbReference type="Google" id="ProtNLM"/>
    </source>
</evidence>
<keyword evidence="7" id="KW-1185">Reference proteome</keyword>
<dbReference type="Proteomes" id="UP000030671">
    <property type="component" value="Unassembled WGS sequence"/>
</dbReference>
<keyword evidence="2" id="KW-0808">Transferase</keyword>
<dbReference type="RefSeq" id="XP_009544097.1">
    <property type="nucleotide sequence ID" value="XM_009545802.1"/>
</dbReference>